<feature type="transmembrane region" description="Helical" evidence="6">
    <location>
        <begin position="12"/>
        <end position="30"/>
    </location>
</feature>
<feature type="transmembrane region" description="Helical" evidence="6">
    <location>
        <begin position="50"/>
        <end position="75"/>
    </location>
</feature>
<dbReference type="GO" id="GO:0043190">
    <property type="term" value="C:ATP-binding cassette (ABC) transporter complex"/>
    <property type="evidence" value="ECO:0007669"/>
    <property type="project" value="TreeGrafter"/>
</dbReference>
<evidence type="ECO:0000256" key="4">
    <source>
        <dbReference type="ARBA" id="ARBA00022989"/>
    </source>
</evidence>
<name>A0A8G2C7F8_9BACT</name>
<comment type="subcellular location">
    <subcellularLocation>
        <location evidence="1">Cell membrane</location>
        <topology evidence="1">Multi-pass membrane protein</topology>
    </subcellularLocation>
</comment>
<evidence type="ECO:0000256" key="1">
    <source>
        <dbReference type="ARBA" id="ARBA00004651"/>
    </source>
</evidence>
<evidence type="ECO:0000256" key="2">
    <source>
        <dbReference type="ARBA" id="ARBA00022475"/>
    </source>
</evidence>
<comment type="caution">
    <text evidence="7">The sequence shown here is derived from an EMBL/GenBank/DDBJ whole genome shotgun (WGS) entry which is preliminary data.</text>
</comment>
<evidence type="ECO:0000313" key="8">
    <source>
        <dbReference type="Proteomes" id="UP000184001"/>
    </source>
</evidence>
<dbReference type="EMBL" id="FQZR01000002">
    <property type="protein sequence ID" value="SHI63298.1"/>
    <property type="molecule type" value="Genomic_DNA"/>
</dbReference>
<dbReference type="AlphaFoldDB" id="A0A8G2C7F8"/>
<feature type="transmembrane region" description="Helical" evidence="6">
    <location>
        <begin position="87"/>
        <end position="113"/>
    </location>
</feature>
<evidence type="ECO:0000313" key="7">
    <source>
        <dbReference type="EMBL" id="SHI63298.1"/>
    </source>
</evidence>
<evidence type="ECO:0000256" key="3">
    <source>
        <dbReference type="ARBA" id="ARBA00022692"/>
    </source>
</evidence>
<dbReference type="Pfam" id="PF03739">
    <property type="entry name" value="LptF_LptG"/>
    <property type="match status" value="1"/>
</dbReference>
<evidence type="ECO:0000256" key="5">
    <source>
        <dbReference type="ARBA" id="ARBA00023136"/>
    </source>
</evidence>
<gene>
    <name evidence="7" type="ORF">SAMN05660830_00515</name>
</gene>
<feature type="transmembrane region" description="Helical" evidence="6">
    <location>
        <begin position="328"/>
        <end position="352"/>
    </location>
</feature>
<keyword evidence="2" id="KW-1003">Cell membrane</keyword>
<dbReference type="GO" id="GO:0015920">
    <property type="term" value="P:lipopolysaccharide transport"/>
    <property type="evidence" value="ECO:0007669"/>
    <property type="project" value="TreeGrafter"/>
</dbReference>
<keyword evidence="3 6" id="KW-0812">Transmembrane</keyword>
<dbReference type="PANTHER" id="PTHR33529:SF2">
    <property type="entry name" value="LIPOPOLYSACCHARIDE EXPORT SYSTEM PERMEASE PROTEIN LPTG"/>
    <property type="match status" value="1"/>
</dbReference>
<organism evidence="7 8">
    <name type="scientific">Halodesulfovibrio aestuarii</name>
    <dbReference type="NCBI Taxonomy" id="126333"/>
    <lineage>
        <taxon>Bacteria</taxon>
        <taxon>Pseudomonadati</taxon>
        <taxon>Thermodesulfobacteriota</taxon>
        <taxon>Desulfovibrionia</taxon>
        <taxon>Desulfovibrionales</taxon>
        <taxon>Desulfovibrionaceae</taxon>
        <taxon>Halodesulfovibrio</taxon>
    </lineage>
</organism>
<accession>A0A8G2C7F8</accession>
<keyword evidence="4 6" id="KW-1133">Transmembrane helix</keyword>
<dbReference type="Proteomes" id="UP000184001">
    <property type="component" value="Unassembled WGS sequence"/>
</dbReference>
<dbReference type="InterPro" id="IPR005495">
    <property type="entry name" value="LptG/LptF_permease"/>
</dbReference>
<feature type="transmembrane region" description="Helical" evidence="6">
    <location>
        <begin position="276"/>
        <end position="293"/>
    </location>
</feature>
<sequence>MSLLTRYMLKQNLFLMLLILGIGTAVYLLTDLFEKLDDFLEAGLGFYTVAMYFICKLPLIVSQILPAVFLLSCTVQLCVMSRNKELVALQAGGVSFVSLARFIVYMGLFWAVIQLGFSQFLGVMGDVESRRIWNEEVQGETAANTTVRDIWFIEDEYIINLGVAHLNDETAEGVTILRVLEQGDTIKEVIKAQRVSIQPEGWVLTSVLRTEPGSYVESTIPKLVLPIQQKLGVFKTVSADADLNKLALWELGAAIDRLKSSGSNVEALQTAYQQKIAYATAVLVMGLVALMLLTWRDSLYINISVGLVLTFVFYALFTWFGALGERGYINPVLGAWFANILFAAGTLGRVLWYTRSRVKKTSSMTLSGSTAT</sequence>
<dbReference type="PANTHER" id="PTHR33529">
    <property type="entry name" value="SLR0882 PROTEIN-RELATED"/>
    <property type="match status" value="1"/>
</dbReference>
<protein>
    <submittedName>
        <fullName evidence="7">Lipopolysaccharide export system permease protein</fullName>
    </submittedName>
</protein>
<dbReference type="RefSeq" id="WP_020001642.1">
    <property type="nucleotide sequence ID" value="NZ_CP192219.1"/>
</dbReference>
<keyword evidence="5 6" id="KW-0472">Membrane</keyword>
<proteinExistence type="predicted"/>
<evidence type="ECO:0000256" key="6">
    <source>
        <dbReference type="SAM" id="Phobius"/>
    </source>
</evidence>
<reference evidence="7 8" key="1">
    <citation type="submission" date="2016-11" db="EMBL/GenBank/DDBJ databases">
        <authorList>
            <person name="Varghese N."/>
            <person name="Submissions S."/>
        </authorList>
    </citation>
    <scope>NUCLEOTIDE SEQUENCE [LARGE SCALE GENOMIC DNA]</scope>
    <source>
        <strain evidence="7 8">DSM 17919</strain>
    </source>
</reference>
<feature type="transmembrane region" description="Helical" evidence="6">
    <location>
        <begin position="300"/>
        <end position="322"/>
    </location>
</feature>